<dbReference type="RefSeq" id="WP_232187335.1">
    <property type="nucleotide sequence ID" value="NZ_JAIOAP010000012.1"/>
</dbReference>
<organism evidence="1 2">
    <name type="scientific">Cohnella silvisoli</name>
    <dbReference type="NCBI Taxonomy" id="2873699"/>
    <lineage>
        <taxon>Bacteria</taxon>
        <taxon>Bacillati</taxon>
        <taxon>Bacillota</taxon>
        <taxon>Bacilli</taxon>
        <taxon>Bacillales</taxon>
        <taxon>Paenibacillaceae</taxon>
        <taxon>Cohnella</taxon>
    </lineage>
</organism>
<accession>A0ABV1KYY4</accession>
<comment type="caution">
    <text evidence="1">The sequence shown here is derived from an EMBL/GenBank/DDBJ whole genome shotgun (WGS) entry which is preliminary data.</text>
</comment>
<keyword evidence="2" id="KW-1185">Reference proteome</keyword>
<evidence type="ECO:0000313" key="2">
    <source>
        <dbReference type="Proteomes" id="UP001493487"/>
    </source>
</evidence>
<proteinExistence type="predicted"/>
<dbReference type="EMBL" id="JASKHM010000014">
    <property type="protein sequence ID" value="MEQ4485232.1"/>
    <property type="molecule type" value="Genomic_DNA"/>
</dbReference>
<evidence type="ECO:0000313" key="1">
    <source>
        <dbReference type="EMBL" id="MEQ4485232.1"/>
    </source>
</evidence>
<protein>
    <recommendedName>
        <fullName evidence="3">DUF3006 domain-containing protein</fullName>
    </recommendedName>
</protein>
<dbReference type="Proteomes" id="UP001493487">
    <property type="component" value="Unassembled WGS sequence"/>
</dbReference>
<evidence type="ECO:0008006" key="3">
    <source>
        <dbReference type="Google" id="ProtNLM"/>
    </source>
</evidence>
<sequence>MAQLNEVKTVGIDVIEYEGGRYVVTEDDAAVGDIVRHDVSGYDFLPKGSFYIVVDRSGDIQVVDEDGDHMNVDLDFTVFRREVVTLSTAQLIEAKRAELAELEAKLAEETTLKVGDYARVIEANPDDDEISVGDIVVIDELDTVHTDGLPYRARRVGSYECWAWVPSATKLSPAEARTALIAQVDALFAN</sequence>
<name>A0ABV1KYY4_9BACL</name>
<reference evidence="1 2" key="1">
    <citation type="journal article" date="2023" name="Genome Announc.">
        <title>Pan-Genome Analyses of the Genus Cohnella and Proposal of the Novel Species Cohnella silvisoli sp. nov., Isolated from Forest Soil.</title>
        <authorList>
            <person name="Wang C."/>
            <person name="Mao L."/>
            <person name="Bao G."/>
            <person name="Zhu H."/>
        </authorList>
    </citation>
    <scope>NUCLEOTIDE SEQUENCE [LARGE SCALE GENOMIC DNA]</scope>
    <source>
        <strain evidence="1 2">NL03-T5-1</strain>
    </source>
</reference>
<gene>
    <name evidence="1" type="ORF">QJS35_22855</name>
</gene>